<proteinExistence type="predicted"/>
<gene>
    <name evidence="2" type="ORF">EYQ70_01695</name>
</gene>
<keyword evidence="1" id="KW-0812">Transmembrane</keyword>
<name>A0A7J4GSZ9_9ARCH</name>
<evidence type="ECO:0000313" key="3">
    <source>
        <dbReference type="Proteomes" id="UP000585802"/>
    </source>
</evidence>
<protein>
    <submittedName>
        <fullName evidence="2">Uncharacterized protein</fullName>
    </submittedName>
</protein>
<dbReference type="Proteomes" id="UP000585802">
    <property type="component" value="Unassembled WGS sequence"/>
</dbReference>
<organism evidence="2 3">
    <name type="scientific">Marine Group III euryarchaeote</name>
    <dbReference type="NCBI Taxonomy" id="2173149"/>
    <lineage>
        <taxon>Archaea</taxon>
        <taxon>Methanobacteriati</taxon>
        <taxon>Thermoplasmatota</taxon>
        <taxon>Thermoplasmata</taxon>
        <taxon>Candidatus Thermoprofundales</taxon>
    </lineage>
</organism>
<keyword evidence="1" id="KW-0472">Membrane</keyword>
<keyword evidence="1" id="KW-1133">Transmembrane helix</keyword>
<dbReference type="EMBL" id="DUCX01000027">
    <property type="protein sequence ID" value="HIF37119.1"/>
    <property type="molecule type" value="Genomic_DNA"/>
</dbReference>
<evidence type="ECO:0000313" key="2">
    <source>
        <dbReference type="EMBL" id="HIF37119.1"/>
    </source>
</evidence>
<sequence>MFANELFAVAYTLKFDKVRDLAGTSNFVILALLTLWLGGDLSFLKIFEFRFKKLFVKFLKVSEGFFYWILECTVRVNDY</sequence>
<feature type="transmembrane region" description="Helical" evidence="1">
    <location>
        <begin position="27"/>
        <end position="47"/>
    </location>
</feature>
<dbReference type="AlphaFoldDB" id="A0A7J4GSZ9"/>
<reference evidence="3" key="1">
    <citation type="journal article" date="2019" name="bioRxiv">
        <title>Genome diversification in globally distributed novel marine Proteobacteria is linked to environmental adaptation.</title>
        <authorList>
            <person name="Zhou Z."/>
            <person name="Tran P.Q."/>
            <person name="Kieft K."/>
            <person name="Anantharaman K."/>
        </authorList>
    </citation>
    <scope>NUCLEOTIDE SEQUENCE [LARGE SCALE GENOMIC DNA]</scope>
</reference>
<comment type="caution">
    <text evidence="2">The sequence shown here is derived from an EMBL/GenBank/DDBJ whole genome shotgun (WGS) entry which is preliminary data.</text>
</comment>
<accession>A0A7J4GSZ9</accession>
<evidence type="ECO:0000256" key="1">
    <source>
        <dbReference type="SAM" id="Phobius"/>
    </source>
</evidence>